<sequence length="273" mass="30734">MKTVIGNQTEKQTNLKAMKPSPNKFFTLVDWTNYALQELSEHINGLKIETSAAFRFCIHETDSAEFMNAERNLARPNGSDSPHICKKCVEVVKNPDHRHQVEVELFNSAEKNDSCISNNETQHNLMEIITPMLITEDPSIFQEQTIAPLPITENLSIFQEQTIAPLAITTENVQIPPMIAFEIVKQATKRGEDHLVSSDWHNLTVKSKTKKGKTTWVCAKKTNGCKDIVIQQDVNFTIKNEHTCQVIATGLAKICAVLPGCYGATFHFNTRYC</sequence>
<dbReference type="Proteomes" id="UP000015101">
    <property type="component" value="Unassembled WGS sequence"/>
</dbReference>
<dbReference type="EMBL" id="KB097487">
    <property type="protein sequence ID" value="ESN96920.1"/>
    <property type="molecule type" value="Genomic_DNA"/>
</dbReference>
<dbReference type="KEGG" id="hro:HELRODRAFT_178720"/>
<organism evidence="2 3">
    <name type="scientific">Helobdella robusta</name>
    <name type="common">Californian leech</name>
    <dbReference type="NCBI Taxonomy" id="6412"/>
    <lineage>
        <taxon>Eukaryota</taxon>
        <taxon>Metazoa</taxon>
        <taxon>Spiralia</taxon>
        <taxon>Lophotrochozoa</taxon>
        <taxon>Annelida</taxon>
        <taxon>Clitellata</taxon>
        <taxon>Hirudinea</taxon>
        <taxon>Rhynchobdellida</taxon>
        <taxon>Glossiphoniidae</taxon>
        <taxon>Helobdella</taxon>
    </lineage>
</organism>
<dbReference type="Gene3D" id="2.20.25.240">
    <property type="match status" value="1"/>
</dbReference>
<protein>
    <recommendedName>
        <fullName evidence="4">FLYWCH-type domain-containing protein</fullName>
    </recommendedName>
</protein>
<dbReference type="HOGENOM" id="CLU_1020408_0_0_1"/>
<dbReference type="AlphaFoldDB" id="T1FDM6"/>
<reference evidence="2" key="3">
    <citation type="submission" date="2015-06" db="UniProtKB">
        <authorList>
            <consortium name="EnsemblMetazoa"/>
        </authorList>
    </citation>
    <scope>IDENTIFICATION</scope>
</reference>
<accession>T1FDM6</accession>
<dbReference type="PANTHER" id="PTHR20956:SF12">
    <property type="entry name" value="FLYWCH-TYPE DOMAIN-CONTAINING PROTEIN"/>
    <property type="match status" value="1"/>
</dbReference>
<evidence type="ECO:0000313" key="1">
    <source>
        <dbReference type="EMBL" id="ESN96920.1"/>
    </source>
</evidence>
<evidence type="ECO:0000313" key="2">
    <source>
        <dbReference type="EnsemblMetazoa" id="HelroP178720"/>
    </source>
</evidence>
<dbReference type="OrthoDB" id="7438973at2759"/>
<reference evidence="3" key="1">
    <citation type="submission" date="2012-12" db="EMBL/GenBank/DDBJ databases">
        <authorList>
            <person name="Hellsten U."/>
            <person name="Grimwood J."/>
            <person name="Chapman J.A."/>
            <person name="Shapiro H."/>
            <person name="Aerts A."/>
            <person name="Otillar R.P."/>
            <person name="Terry A.Y."/>
            <person name="Boore J.L."/>
            <person name="Simakov O."/>
            <person name="Marletaz F."/>
            <person name="Cho S.-J."/>
            <person name="Edsinger-Gonzales E."/>
            <person name="Havlak P."/>
            <person name="Kuo D.-H."/>
            <person name="Larsson T."/>
            <person name="Lv J."/>
            <person name="Arendt D."/>
            <person name="Savage R."/>
            <person name="Osoegawa K."/>
            <person name="de Jong P."/>
            <person name="Lindberg D.R."/>
            <person name="Seaver E.C."/>
            <person name="Weisblat D.A."/>
            <person name="Putnam N.H."/>
            <person name="Grigoriev I.V."/>
            <person name="Rokhsar D.S."/>
        </authorList>
    </citation>
    <scope>NUCLEOTIDE SEQUENCE</scope>
</reference>
<proteinExistence type="predicted"/>
<dbReference type="CTD" id="20206925"/>
<keyword evidence="3" id="KW-1185">Reference proteome</keyword>
<dbReference type="EnsemblMetazoa" id="HelroT178720">
    <property type="protein sequence ID" value="HelroP178720"/>
    <property type="gene ID" value="HelroG178720"/>
</dbReference>
<dbReference type="InParanoid" id="T1FDM6"/>
<evidence type="ECO:0008006" key="4">
    <source>
        <dbReference type="Google" id="ProtNLM"/>
    </source>
</evidence>
<reference evidence="1 3" key="2">
    <citation type="journal article" date="2013" name="Nature">
        <title>Insights into bilaterian evolution from three spiralian genomes.</title>
        <authorList>
            <person name="Simakov O."/>
            <person name="Marletaz F."/>
            <person name="Cho S.J."/>
            <person name="Edsinger-Gonzales E."/>
            <person name="Havlak P."/>
            <person name="Hellsten U."/>
            <person name="Kuo D.H."/>
            <person name="Larsson T."/>
            <person name="Lv J."/>
            <person name="Arendt D."/>
            <person name="Savage R."/>
            <person name="Osoegawa K."/>
            <person name="de Jong P."/>
            <person name="Grimwood J."/>
            <person name="Chapman J.A."/>
            <person name="Shapiro H."/>
            <person name="Aerts A."/>
            <person name="Otillar R.P."/>
            <person name="Terry A.Y."/>
            <person name="Boore J.L."/>
            <person name="Grigoriev I.V."/>
            <person name="Lindberg D.R."/>
            <person name="Seaver E.C."/>
            <person name="Weisblat D.A."/>
            <person name="Putnam N.H."/>
            <person name="Rokhsar D.S."/>
        </authorList>
    </citation>
    <scope>NUCLEOTIDE SEQUENCE</scope>
</reference>
<dbReference type="GeneID" id="20206925"/>
<dbReference type="EMBL" id="AMQM01006538">
    <property type="status" value="NOT_ANNOTATED_CDS"/>
    <property type="molecule type" value="Genomic_DNA"/>
</dbReference>
<evidence type="ECO:0000313" key="3">
    <source>
        <dbReference type="Proteomes" id="UP000015101"/>
    </source>
</evidence>
<gene>
    <name evidence="2" type="primary">20206925</name>
    <name evidence="1" type="ORF">HELRODRAFT_178720</name>
</gene>
<name>T1FDM6_HELRO</name>
<dbReference type="RefSeq" id="XP_009025050.1">
    <property type="nucleotide sequence ID" value="XM_009026802.1"/>
</dbReference>
<dbReference type="PANTHER" id="PTHR20956">
    <property type="entry name" value="HEH2P"/>
    <property type="match status" value="1"/>
</dbReference>